<dbReference type="Proteomes" id="UP000198131">
    <property type="component" value="Unassembled WGS sequence"/>
</dbReference>
<protein>
    <submittedName>
        <fullName evidence="1">Uncharacterized protein</fullName>
    </submittedName>
</protein>
<evidence type="ECO:0000313" key="1">
    <source>
        <dbReference type="EMBL" id="SNC68113.1"/>
    </source>
</evidence>
<sequence length="107" mass="12474">MNRVNKYKLEKAQAWVEAGKQIGKSQFLLKGQHSYYVAAAVQKWRGIYKVSICEIEETQMAGEVFERDEELDFESFEQVIAFFQNSSLILFSELKPLKGQKLFNPEF</sequence>
<dbReference type="EMBL" id="FYEW01000001">
    <property type="protein sequence ID" value="SNC68113.1"/>
    <property type="molecule type" value="Genomic_DNA"/>
</dbReference>
<name>A0A212TQ39_9BACT</name>
<evidence type="ECO:0000313" key="2">
    <source>
        <dbReference type="Proteomes" id="UP000198131"/>
    </source>
</evidence>
<keyword evidence="2" id="KW-1185">Reference proteome</keyword>
<dbReference type="AlphaFoldDB" id="A0A212TQ39"/>
<gene>
    <name evidence="1" type="ORF">SAMN06265337_2182</name>
</gene>
<accession>A0A212TQ39</accession>
<organism evidence="1 2">
    <name type="scientific">Hymenobacter gelipurpurascens</name>
    <dbReference type="NCBI Taxonomy" id="89968"/>
    <lineage>
        <taxon>Bacteria</taxon>
        <taxon>Pseudomonadati</taxon>
        <taxon>Bacteroidota</taxon>
        <taxon>Cytophagia</taxon>
        <taxon>Cytophagales</taxon>
        <taxon>Hymenobacteraceae</taxon>
        <taxon>Hymenobacter</taxon>
    </lineage>
</organism>
<proteinExistence type="predicted"/>
<reference evidence="2" key="1">
    <citation type="submission" date="2017-06" db="EMBL/GenBank/DDBJ databases">
        <authorList>
            <person name="Varghese N."/>
            <person name="Submissions S."/>
        </authorList>
    </citation>
    <scope>NUCLEOTIDE SEQUENCE [LARGE SCALE GENOMIC DNA]</scope>
    <source>
        <strain evidence="2">DSM 11116</strain>
    </source>
</reference>